<proteinExistence type="predicted"/>
<evidence type="ECO:0008006" key="4">
    <source>
        <dbReference type="Google" id="ProtNLM"/>
    </source>
</evidence>
<evidence type="ECO:0000256" key="1">
    <source>
        <dbReference type="SAM" id="Phobius"/>
    </source>
</evidence>
<dbReference type="Proteomes" id="UP000004099">
    <property type="component" value="Unassembled WGS sequence"/>
</dbReference>
<dbReference type="EMBL" id="ACGS02000018">
    <property type="protein sequence ID" value="EFZ35631.1"/>
    <property type="molecule type" value="Genomic_DNA"/>
</dbReference>
<dbReference type="PIRSF" id="PIRSF037394">
    <property type="entry name" value="ABC_thiamine-permease_YkoE_prd"/>
    <property type="match status" value="1"/>
</dbReference>
<feature type="transmembrane region" description="Helical" evidence="1">
    <location>
        <begin position="179"/>
        <end position="202"/>
    </location>
</feature>
<evidence type="ECO:0000313" key="2">
    <source>
        <dbReference type="EMBL" id="EFZ35631.1"/>
    </source>
</evidence>
<keyword evidence="1" id="KW-0472">Membrane</keyword>
<organism evidence="2 3">
    <name type="scientific">Ligilactobacillus ruminis ATCC 25644</name>
    <dbReference type="NCBI Taxonomy" id="525362"/>
    <lineage>
        <taxon>Bacteria</taxon>
        <taxon>Bacillati</taxon>
        <taxon>Bacillota</taxon>
        <taxon>Bacilli</taxon>
        <taxon>Lactobacillales</taxon>
        <taxon>Lactobacillaceae</taxon>
        <taxon>Ligilactobacillus</taxon>
    </lineage>
</organism>
<feature type="transmembrane region" description="Helical" evidence="1">
    <location>
        <begin position="106"/>
        <end position="128"/>
    </location>
</feature>
<gene>
    <name evidence="2" type="ORF">HMPREF0542_10260</name>
</gene>
<dbReference type="Pfam" id="PF09819">
    <property type="entry name" value="ABC_cobalt"/>
    <property type="match status" value="1"/>
</dbReference>
<accession>E7FMY3</accession>
<keyword evidence="1" id="KW-0812">Transmembrane</keyword>
<protein>
    <recommendedName>
        <fullName evidence="4">ABC transporter, permease protein</fullName>
    </recommendedName>
</protein>
<keyword evidence="1" id="KW-1133">Transmembrane helix</keyword>
<feature type="transmembrane region" description="Helical" evidence="1">
    <location>
        <begin position="42"/>
        <end position="62"/>
    </location>
</feature>
<sequence>MLICRKKSKSTPLAFILKDKGDFFMQTYDAKKKKKTWALKDVIFLAVIGIFFGIIYQVWSYAYYAMAATPLKPFANDATLGVWIMAGPLAGVLIRKAGASVIGEMLAAAVEMLLFSSWGASTLISGFVQGIGSELGFSATGYRDWGKRGLFLSTLFTTIITFVWDLAQSGYMEYHLPLLTVLFVVRFISIGFFAGVLVAMIAKMVDKAGILKK</sequence>
<comment type="caution">
    <text evidence="2">The sequence shown here is derived from an EMBL/GenBank/DDBJ whole genome shotgun (WGS) entry which is preliminary data.</text>
</comment>
<dbReference type="InterPro" id="IPR017195">
    <property type="entry name" value="ABC_thiamin-permease_prd"/>
</dbReference>
<feature type="transmembrane region" description="Helical" evidence="1">
    <location>
        <begin position="148"/>
        <end position="167"/>
    </location>
</feature>
<dbReference type="AlphaFoldDB" id="E7FMY3"/>
<dbReference type="HOGENOM" id="CLU_089225_2_0_9"/>
<name>E7FMY3_9LACO</name>
<evidence type="ECO:0000313" key="3">
    <source>
        <dbReference type="Proteomes" id="UP000004099"/>
    </source>
</evidence>
<reference evidence="2 3" key="1">
    <citation type="submission" date="2011-01" db="EMBL/GenBank/DDBJ databases">
        <authorList>
            <person name="Muzny D."/>
            <person name="Qin X."/>
            <person name="Buhay C."/>
            <person name="Dugan-Rocha S."/>
            <person name="Ding Y."/>
            <person name="Chen G."/>
            <person name="Hawes A."/>
            <person name="Holder M."/>
            <person name="Jhangiani S."/>
            <person name="Johnson A."/>
            <person name="Khan Z."/>
            <person name="Li Z."/>
            <person name="Liu W."/>
            <person name="Liu X."/>
            <person name="Perez L."/>
            <person name="Shen H."/>
            <person name="Wang Q."/>
            <person name="Watt J."/>
            <person name="Xi L."/>
            <person name="Xin Y."/>
            <person name="Zhou J."/>
            <person name="Deng J."/>
            <person name="Jiang H."/>
            <person name="Liu Y."/>
            <person name="Qu J."/>
            <person name="Song X.-Z."/>
            <person name="Zhang L."/>
            <person name="Villasana D."/>
            <person name="Johnson A."/>
            <person name="Liu J."/>
            <person name="Liyanage D."/>
            <person name="Lorensuhewa L."/>
            <person name="Robinson T."/>
            <person name="Song A."/>
            <person name="Song B.-B."/>
            <person name="Dinh H."/>
            <person name="Thornton R."/>
            <person name="Coyle M."/>
            <person name="Francisco L."/>
            <person name="Jackson L."/>
            <person name="Javaid M."/>
            <person name="Korchina V."/>
            <person name="Kovar C."/>
            <person name="Mata R."/>
            <person name="Mathew T."/>
            <person name="Ngo R."/>
            <person name="Nguyen L."/>
            <person name="Nguyen N."/>
            <person name="Okwuonu G."/>
            <person name="Ongeri F."/>
            <person name="Pham C."/>
            <person name="Simmons D."/>
            <person name="Wilczek-Boney K."/>
            <person name="Hale W."/>
            <person name="Jakkamsetti A."/>
            <person name="Pham P."/>
            <person name="Ruth R."/>
            <person name="San Lucas F."/>
            <person name="Warren J."/>
            <person name="Zhang J."/>
            <person name="Zhao Z."/>
            <person name="Zhou C."/>
            <person name="Zhu D."/>
            <person name="Lee S."/>
            <person name="Bess C."/>
            <person name="Blankenburg K."/>
            <person name="Forbes L."/>
            <person name="Fu Q."/>
            <person name="Gubbala S."/>
            <person name="Hirani K."/>
            <person name="Jayaseelan J.C."/>
            <person name="Lara F."/>
            <person name="Munidasa M."/>
            <person name="Palculict T."/>
            <person name="Patil S."/>
            <person name="Pu L.-L."/>
            <person name="Saada N."/>
            <person name="Tang L."/>
            <person name="Weissenberger G."/>
            <person name="Zhu Y."/>
            <person name="Hemphill L."/>
            <person name="Shang Y."/>
            <person name="Youmans B."/>
            <person name="Ayvaz T."/>
            <person name="Ross M."/>
            <person name="Santibanez J."/>
            <person name="Aqrawi P."/>
            <person name="Gross S."/>
            <person name="Joshi V."/>
            <person name="Fowler G."/>
            <person name="Nazareth L."/>
            <person name="Reid J."/>
            <person name="Worley K."/>
            <person name="Petrosino J."/>
            <person name="Highlander S."/>
            <person name="Gibbs R."/>
        </authorList>
    </citation>
    <scope>NUCLEOTIDE SEQUENCE [LARGE SCALE GENOMIC DNA]</scope>
    <source>
        <strain evidence="2 3">ATCC 25644</strain>
    </source>
</reference>